<sequence length="113" mass="11843">MRGAVACSKLAYPCLHYGVLGSSLEIRRLESISCLLASSRATAAQFISCAEPTDPSKCLRSGSCRIVVSLACSAGRQQQPYDPGSATSAPQSLLSAIAFIPLAVSICSRRAYT</sequence>
<organism evidence="1 2">
    <name type="scientific">Pyrenophora seminiperda CCB06</name>
    <dbReference type="NCBI Taxonomy" id="1302712"/>
    <lineage>
        <taxon>Eukaryota</taxon>
        <taxon>Fungi</taxon>
        <taxon>Dikarya</taxon>
        <taxon>Ascomycota</taxon>
        <taxon>Pezizomycotina</taxon>
        <taxon>Dothideomycetes</taxon>
        <taxon>Pleosporomycetidae</taxon>
        <taxon>Pleosporales</taxon>
        <taxon>Pleosporineae</taxon>
        <taxon>Pleosporaceae</taxon>
        <taxon>Pyrenophora</taxon>
    </lineage>
</organism>
<proteinExistence type="predicted"/>
<name>A0A3M7LVT4_9PLEO</name>
<dbReference type="EMBL" id="KE747806">
    <property type="protein sequence ID" value="RMZ66329.1"/>
    <property type="molecule type" value="Genomic_DNA"/>
</dbReference>
<dbReference type="AlphaFoldDB" id="A0A3M7LVT4"/>
<evidence type="ECO:0000313" key="1">
    <source>
        <dbReference type="EMBL" id="RMZ66329.1"/>
    </source>
</evidence>
<protein>
    <submittedName>
        <fullName evidence="1">Uncharacterized protein</fullName>
    </submittedName>
</protein>
<evidence type="ECO:0000313" key="2">
    <source>
        <dbReference type="Proteomes" id="UP000265663"/>
    </source>
</evidence>
<accession>A0A3M7LVT4</accession>
<reference evidence="1 2" key="1">
    <citation type="journal article" date="2014" name="PLoS ONE">
        <title>De novo Genome Assembly of the Fungal Plant Pathogen Pyrenophora semeniperda.</title>
        <authorList>
            <person name="Soliai M.M."/>
            <person name="Meyer S.E."/>
            <person name="Udall J.A."/>
            <person name="Elzinga D.E."/>
            <person name="Hermansen R.A."/>
            <person name="Bodily P.M."/>
            <person name="Hart A.A."/>
            <person name="Coleman C.E."/>
        </authorList>
    </citation>
    <scope>NUCLEOTIDE SEQUENCE [LARGE SCALE GENOMIC DNA]</scope>
    <source>
        <strain evidence="1 2">CCB06</strain>
        <tissue evidence="1">Mycelium</tissue>
    </source>
</reference>
<gene>
    <name evidence="1" type="ORF">GMOD_00005446</name>
</gene>
<dbReference type="Proteomes" id="UP000265663">
    <property type="component" value="Unassembled WGS sequence"/>
</dbReference>
<keyword evidence="2" id="KW-1185">Reference proteome</keyword>